<evidence type="ECO:0000256" key="1">
    <source>
        <dbReference type="SAM" id="MobiDB-lite"/>
    </source>
</evidence>
<dbReference type="RefSeq" id="XP_021868345.1">
    <property type="nucleotide sequence ID" value="XM_022018875.1"/>
</dbReference>
<evidence type="ECO:0000313" key="3">
    <source>
        <dbReference type="Proteomes" id="UP000193218"/>
    </source>
</evidence>
<keyword evidence="3" id="KW-1185">Reference proteome</keyword>
<dbReference type="GeneID" id="33560684"/>
<protein>
    <submittedName>
        <fullName evidence="2">Uncharacterized protein</fullName>
    </submittedName>
</protein>
<feature type="region of interest" description="Disordered" evidence="1">
    <location>
        <begin position="82"/>
        <end position="101"/>
    </location>
</feature>
<dbReference type="AlphaFoldDB" id="A0A1Y1U970"/>
<dbReference type="Proteomes" id="UP000193218">
    <property type="component" value="Unassembled WGS sequence"/>
</dbReference>
<name>A0A1Y1U970_9TREE</name>
<dbReference type="OrthoDB" id="2596696at2759"/>
<dbReference type="EMBL" id="NBSH01000016">
    <property type="protein sequence ID" value="ORX34057.1"/>
    <property type="molecule type" value="Genomic_DNA"/>
</dbReference>
<reference evidence="2 3" key="1">
    <citation type="submission" date="2017-03" db="EMBL/GenBank/DDBJ databases">
        <title>Widespread Adenine N6-methylation of Active Genes in Fungi.</title>
        <authorList>
            <consortium name="DOE Joint Genome Institute"/>
            <person name="Mondo S.J."/>
            <person name="Dannebaum R.O."/>
            <person name="Kuo R.C."/>
            <person name="Louie K.B."/>
            <person name="Bewick A.J."/>
            <person name="Labutti K."/>
            <person name="Haridas S."/>
            <person name="Kuo A."/>
            <person name="Salamov A."/>
            <person name="Ahrendt S.R."/>
            <person name="Lau R."/>
            <person name="Bowen B.P."/>
            <person name="Lipzen A."/>
            <person name="Sullivan W."/>
            <person name="Andreopoulos W.B."/>
            <person name="Clum A."/>
            <person name="Lindquist E."/>
            <person name="Daum C."/>
            <person name="Northen T.R."/>
            <person name="Ramamoorthy G."/>
            <person name="Schmitz R.J."/>
            <person name="Gryganskyi A."/>
            <person name="Culley D."/>
            <person name="Magnuson J."/>
            <person name="James T.Y."/>
            <person name="O'Malley M.A."/>
            <person name="Stajich J.E."/>
            <person name="Spatafora J.W."/>
            <person name="Visel A."/>
            <person name="Grigoriev I.V."/>
        </authorList>
    </citation>
    <scope>NUCLEOTIDE SEQUENCE [LARGE SCALE GENOMIC DNA]</scope>
    <source>
        <strain evidence="2 3">NRRL Y-17943</strain>
    </source>
</reference>
<gene>
    <name evidence="2" type="ORF">BD324DRAFT_658098</name>
</gene>
<accession>A0A1Y1U970</accession>
<dbReference type="InParanoid" id="A0A1Y1U970"/>
<organism evidence="2 3">
    <name type="scientific">Kockovaella imperatae</name>
    <dbReference type="NCBI Taxonomy" id="4999"/>
    <lineage>
        <taxon>Eukaryota</taxon>
        <taxon>Fungi</taxon>
        <taxon>Dikarya</taxon>
        <taxon>Basidiomycota</taxon>
        <taxon>Agaricomycotina</taxon>
        <taxon>Tremellomycetes</taxon>
        <taxon>Tremellales</taxon>
        <taxon>Cuniculitremaceae</taxon>
        <taxon>Kockovaella</taxon>
    </lineage>
</organism>
<sequence length="465" mass="51528">MGGNALGRQANRMSLPQHRAFSTYCQERLEPFFKGIYKWKDLKDKESHGDLDLVCAWDEYDPTAHVKGYEEDLRFTHQVQERKGIPSASNASPNSGLSVAGDGATVQAPGGKATWSKGLALHPDNLKFRAWVSDLAKALNASAWARNGIKTPIISFAVLCEDLPFEEAQDVQPTEEQKAAGHEPFWQVDCITVPSSTASFALLSTSYGDSLVVLSYALKILCPSFSLSSTQFNLKHSPFSGIPPIQVQLTTDPVPFCKWLGVDYDKWQATTFADNHELWEWLTNVEPSSILGTIWIKLAAPRKEDHDKDFETGDGTPVIRNHVRKISGVAKFLKWLRRPDSHWVKLAVECEAAKLGESTINPSSCDDTARSVASAEPSPISTSVEQLILDPGSPSPLDNHARDALTFWDCQSEYNVQYADRQGQARLLAERRQKHLENKAKQEAQLASLAQGVDQLKIVNSQVDL</sequence>
<proteinExistence type="predicted"/>
<feature type="compositionally biased region" description="Polar residues" evidence="1">
    <location>
        <begin position="87"/>
        <end position="97"/>
    </location>
</feature>
<comment type="caution">
    <text evidence="2">The sequence shown here is derived from an EMBL/GenBank/DDBJ whole genome shotgun (WGS) entry which is preliminary data.</text>
</comment>
<evidence type="ECO:0000313" key="2">
    <source>
        <dbReference type="EMBL" id="ORX34057.1"/>
    </source>
</evidence>